<dbReference type="InterPro" id="IPR010496">
    <property type="entry name" value="AL/BT2_dom"/>
</dbReference>
<organism evidence="3 4">
    <name type="scientific">Mangrovibacterium diazotrophicum</name>
    <dbReference type="NCBI Taxonomy" id="1261403"/>
    <lineage>
        <taxon>Bacteria</taxon>
        <taxon>Pseudomonadati</taxon>
        <taxon>Bacteroidota</taxon>
        <taxon>Bacteroidia</taxon>
        <taxon>Marinilabiliales</taxon>
        <taxon>Prolixibacteraceae</taxon>
        <taxon>Mangrovibacterium</taxon>
    </lineage>
</organism>
<feature type="domain" description="3-keto-alpha-glucoside-1,2-lyase/3-keto-2-hydroxy-glucal hydratase" evidence="2">
    <location>
        <begin position="236"/>
        <end position="461"/>
    </location>
</feature>
<dbReference type="EMBL" id="RAPN01000001">
    <property type="protein sequence ID" value="RKD90324.1"/>
    <property type="molecule type" value="Genomic_DNA"/>
</dbReference>
<evidence type="ECO:0000259" key="2">
    <source>
        <dbReference type="Pfam" id="PF06439"/>
    </source>
</evidence>
<comment type="caution">
    <text evidence="3">The sequence shown here is derived from an EMBL/GenBank/DDBJ whole genome shotgun (WGS) entry which is preliminary data.</text>
</comment>
<gene>
    <name evidence="3" type="ORF">BC643_0661</name>
</gene>
<dbReference type="Proteomes" id="UP000283387">
    <property type="component" value="Unassembled WGS sequence"/>
</dbReference>
<feature type="domain" description="3-keto-alpha-glucoside-1,2-lyase/3-keto-2-hydroxy-glucal hydratase" evidence="2">
    <location>
        <begin position="20"/>
        <end position="206"/>
    </location>
</feature>
<sequence>MFLLSLICIFSFAVNAQEAGWQELFNGKDLSGWEQINGKAKYEVSNGEIIGTTVFGSPNSFLKTDKTYGDFILELDLLVDDQMNSGIQIRSLSTNSYQSGRVHGYQCEVDPSARAWSGGIYDEARRGWLYSLEQNPEGRKAFRNGEWNHYRIEAIGNSIRTWLNGVPCADLVDDMTPEGFIALQVHSIEEKDLEGTQIRWKNIRIKTEDLQASPWTDIPVVNMIPNYLSPQEAAQGWVLLFNGENTDGWRGAGKESFPSRGWHVENGELVVEAADGAESGNGGDIVTLDEYSTFEFQLDFNITKGANSGIKYYITEKYGSDQSAIGLEYQILDDDRHPDAKLGSDGNRTVASLYDLIPAHKNKIVNKPGEWNHARIVVSGVRHEEWLKGNNIISDDFVGAHVEHWLNSRKVLTYERGTQAFYALVARSKYAVWEGFGSWQSGHLLLQDHGNEVHFRSIKIRKLNQ</sequence>
<proteinExistence type="predicted"/>
<protein>
    <submittedName>
        <fullName evidence="3">Uncharacterized protein DUF1080</fullName>
    </submittedName>
</protein>
<evidence type="ECO:0000256" key="1">
    <source>
        <dbReference type="SAM" id="SignalP"/>
    </source>
</evidence>
<keyword evidence="4" id="KW-1185">Reference proteome</keyword>
<keyword evidence="1" id="KW-0732">Signal</keyword>
<accession>A0A419W4E3</accession>
<reference evidence="3 4" key="1">
    <citation type="submission" date="2018-09" db="EMBL/GenBank/DDBJ databases">
        <title>Genomic Encyclopedia of Archaeal and Bacterial Type Strains, Phase II (KMG-II): from individual species to whole genera.</title>
        <authorList>
            <person name="Goeker M."/>
        </authorList>
    </citation>
    <scope>NUCLEOTIDE SEQUENCE [LARGE SCALE GENOMIC DNA]</scope>
    <source>
        <strain evidence="3 4">DSM 27148</strain>
    </source>
</reference>
<dbReference type="GO" id="GO:0016787">
    <property type="term" value="F:hydrolase activity"/>
    <property type="evidence" value="ECO:0007669"/>
    <property type="project" value="InterPro"/>
</dbReference>
<name>A0A419W4E3_9BACT</name>
<evidence type="ECO:0000313" key="4">
    <source>
        <dbReference type="Proteomes" id="UP000283387"/>
    </source>
</evidence>
<feature type="chain" id="PRO_5019529169" evidence="1">
    <location>
        <begin position="17"/>
        <end position="465"/>
    </location>
</feature>
<dbReference type="Gene3D" id="2.60.120.560">
    <property type="entry name" value="Exo-inulinase, domain 1"/>
    <property type="match status" value="2"/>
</dbReference>
<evidence type="ECO:0000313" key="3">
    <source>
        <dbReference type="EMBL" id="RKD90324.1"/>
    </source>
</evidence>
<dbReference type="Pfam" id="PF06439">
    <property type="entry name" value="3keto-disac_hyd"/>
    <property type="match status" value="2"/>
</dbReference>
<feature type="signal peptide" evidence="1">
    <location>
        <begin position="1"/>
        <end position="16"/>
    </location>
</feature>
<dbReference type="AlphaFoldDB" id="A0A419W4E3"/>